<evidence type="ECO:0000259" key="11">
    <source>
        <dbReference type="Pfam" id="PF00294"/>
    </source>
</evidence>
<comment type="pathway">
    <text evidence="10">Nucleotide-sugar biosynthesis; ADP-L-glycero-beta-D-manno-heptose biosynthesis; ADP-L-glycero-beta-D-manno-heptose from D-glycero-beta-D-manno-heptose 7-phosphate: step 1/4.</text>
</comment>
<keyword evidence="5 10" id="KW-0418">Kinase</keyword>
<name>A0ABX1JD90_9PSEU</name>
<dbReference type="Pfam" id="PF01467">
    <property type="entry name" value="CTP_transf_like"/>
    <property type="match status" value="1"/>
</dbReference>
<feature type="region of interest" description="Ribokinase" evidence="10">
    <location>
        <begin position="1"/>
        <end position="330"/>
    </location>
</feature>
<dbReference type="InterPro" id="IPR011611">
    <property type="entry name" value="PfkB_dom"/>
</dbReference>
<organism evidence="13 14">
    <name type="scientific">Amycolatopsis acididurans</name>
    <dbReference type="NCBI Taxonomy" id="2724524"/>
    <lineage>
        <taxon>Bacteria</taxon>
        <taxon>Bacillati</taxon>
        <taxon>Actinomycetota</taxon>
        <taxon>Actinomycetes</taxon>
        <taxon>Pseudonocardiales</taxon>
        <taxon>Pseudonocardiaceae</taxon>
        <taxon>Amycolatopsis</taxon>
    </lineage>
</organism>
<protein>
    <recommendedName>
        <fullName evidence="10">Bifunctional protein HldE</fullName>
    </recommendedName>
    <domain>
        <recommendedName>
            <fullName evidence="10">D-beta-D-heptose 7-phosphate kinase</fullName>
            <ecNumber evidence="10">2.7.1.167</ecNumber>
        </recommendedName>
        <alternativeName>
            <fullName evidence="10">D-beta-D-heptose 7-phosphotransferase</fullName>
        </alternativeName>
        <alternativeName>
            <fullName evidence="10">D-glycero-beta-D-manno-heptose-7-phosphate kinase</fullName>
        </alternativeName>
    </domain>
    <domain>
        <recommendedName>
            <fullName evidence="10">D-beta-D-heptose 1-phosphate adenylyltransferase</fullName>
            <ecNumber evidence="10">2.7.7.70</ecNumber>
        </recommendedName>
        <alternativeName>
            <fullName evidence="10">D-glycero-beta-D-manno-heptose 1-phosphate adenylyltransferase</fullName>
        </alternativeName>
    </domain>
</protein>
<dbReference type="InterPro" id="IPR014729">
    <property type="entry name" value="Rossmann-like_a/b/a_fold"/>
</dbReference>
<comment type="similarity">
    <text evidence="10">In the N-terminal section; belongs to the carbohydrate kinase PfkB family.</text>
</comment>
<dbReference type="SUPFAM" id="SSF52374">
    <property type="entry name" value="Nucleotidylyl transferase"/>
    <property type="match status" value="1"/>
</dbReference>
<dbReference type="EC" id="2.7.7.70" evidence="10"/>
<comment type="function">
    <text evidence="10">Catalyzes the ADP transfer from ATP to D-glycero-beta-D-manno-heptose 1-phosphate, yielding ADP-D-glycero-beta-D-manno-heptose.</text>
</comment>
<dbReference type="InterPro" id="IPR011914">
    <property type="entry name" value="RfaE_dom_II"/>
</dbReference>
<dbReference type="Pfam" id="PF00294">
    <property type="entry name" value="PfkB"/>
    <property type="match status" value="1"/>
</dbReference>
<comment type="catalytic activity">
    <reaction evidence="9 10">
        <text>D-glycero-beta-D-manno-heptose 1-phosphate + ATP + H(+) = ADP-D-glycero-beta-D-manno-heptose + diphosphate</text>
        <dbReference type="Rhea" id="RHEA:27465"/>
        <dbReference type="ChEBI" id="CHEBI:15378"/>
        <dbReference type="ChEBI" id="CHEBI:30616"/>
        <dbReference type="ChEBI" id="CHEBI:33019"/>
        <dbReference type="ChEBI" id="CHEBI:59967"/>
        <dbReference type="ChEBI" id="CHEBI:61593"/>
        <dbReference type="EC" id="2.7.7.70"/>
    </reaction>
</comment>
<dbReference type="InterPro" id="IPR004821">
    <property type="entry name" value="Cyt_trans-like"/>
</dbReference>
<dbReference type="PANTHER" id="PTHR46969">
    <property type="entry name" value="BIFUNCTIONAL PROTEIN HLDE"/>
    <property type="match status" value="1"/>
</dbReference>
<dbReference type="EC" id="2.7.1.167" evidence="10"/>
<feature type="active site" evidence="10">
    <location>
        <position position="276"/>
    </location>
</feature>
<evidence type="ECO:0000259" key="12">
    <source>
        <dbReference type="Pfam" id="PF01467"/>
    </source>
</evidence>
<comment type="catalytic activity">
    <reaction evidence="10">
        <text>D-glycero-beta-D-manno-heptose 7-phosphate + ATP = D-glycero-beta-D-manno-heptose 1,7-bisphosphate + ADP + H(+)</text>
        <dbReference type="Rhea" id="RHEA:27473"/>
        <dbReference type="ChEBI" id="CHEBI:15378"/>
        <dbReference type="ChEBI" id="CHEBI:30616"/>
        <dbReference type="ChEBI" id="CHEBI:60204"/>
        <dbReference type="ChEBI" id="CHEBI:60208"/>
        <dbReference type="ChEBI" id="CHEBI:456216"/>
        <dbReference type="EC" id="2.7.1.167"/>
    </reaction>
</comment>
<dbReference type="SUPFAM" id="SSF53613">
    <property type="entry name" value="Ribokinase-like"/>
    <property type="match status" value="1"/>
</dbReference>
<keyword evidence="7 10" id="KW-0511">Multifunctional enzyme</keyword>
<keyword evidence="8 10" id="KW-0119">Carbohydrate metabolism</keyword>
<feature type="region of interest" description="Cytidylyltransferase" evidence="10">
    <location>
        <begin position="351"/>
        <end position="486"/>
    </location>
</feature>
<dbReference type="EMBL" id="JAAXLS010000036">
    <property type="protein sequence ID" value="NKQ57424.1"/>
    <property type="molecule type" value="Genomic_DNA"/>
</dbReference>
<evidence type="ECO:0000256" key="8">
    <source>
        <dbReference type="ARBA" id="ARBA00023277"/>
    </source>
</evidence>
<evidence type="ECO:0000256" key="5">
    <source>
        <dbReference type="ARBA" id="ARBA00022777"/>
    </source>
</evidence>
<comment type="similarity">
    <text evidence="10">In the C-terminal section; belongs to the cytidylyltransferase family.</text>
</comment>
<comment type="subunit">
    <text evidence="10">Homodimer.</text>
</comment>
<keyword evidence="14" id="KW-1185">Reference proteome</keyword>
<accession>A0ABX1JD90</accession>
<sequence>MEVEMTAITAETIERLSVHRPEVVVVGDAIMDVWLSGHCARVSREAPAPVVDVGHRASSPGGAANTAVNLAAMGARVRFVSVLGDDGAGHELRDALTRQGVDTRHVVLAPGRRTVRKHRVVADDQVLVRFDEGDTDPAPAQSVVAALRAATEDADALLVCDYDNGLLGDEVRAAIGSIDVPLLAVDAHDPSRWRDTRPGLVAPNATEAAQQLGPAPQDDRAAFFERHRAELLEATGAKAVVVTLDREGALLLTPDEPPYRTWAEPAPESRASGAGDTFCAALCLGIAAGLPLRGGMELAQAAAGVVVREHGTSVCTWTQLAATLDRDAALGTDDLADIVARHHEAGRSVVFTNGCFDVLHRGHISYLNEAKRHGDVLVVALNSDDSVRRLKGPDRPVNGAQDRAAVLSALSCVDHVTVFDEDTPIDLLRRLKPELYVKGGDYTESMLAEAPVVRSYGGEVRSLGYVPDRSTSSVIEKIRSAVGEVR</sequence>
<dbReference type="NCBIfam" id="TIGR02199">
    <property type="entry name" value="rfaE_dom_II"/>
    <property type="match status" value="1"/>
</dbReference>
<dbReference type="PROSITE" id="PS00583">
    <property type="entry name" value="PFKB_KINASES_1"/>
    <property type="match status" value="1"/>
</dbReference>
<dbReference type="HAMAP" id="MF_01603">
    <property type="entry name" value="HldE"/>
    <property type="match status" value="1"/>
</dbReference>
<feature type="domain" description="Cytidyltransferase-like" evidence="12">
    <location>
        <begin position="351"/>
        <end position="449"/>
    </location>
</feature>
<keyword evidence="2 10" id="KW-0808">Transferase</keyword>
<comment type="pathway">
    <text evidence="10">Nucleotide-sugar biosynthesis; ADP-L-glycero-beta-D-manno-heptose biosynthesis; ADP-L-glycero-beta-D-manno-heptose from D-glycero-beta-D-manno-heptose 7-phosphate: step 3/4.</text>
</comment>
<feature type="domain" description="Carbohydrate kinase PfkB" evidence="11">
    <location>
        <begin position="22"/>
        <end position="318"/>
    </location>
</feature>
<evidence type="ECO:0000256" key="4">
    <source>
        <dbReference type="ARBA" id="ARBA00022741"/>
    </source>
</evidence>
<feature type="binding site" evidence="10">
    <location>
        <begin position="204"/>
        <end position="207"/>
    </location>
    <ligand>
        <name>ATP</name>
        <dbReference type="ChEBI" id="CHEBI:30616"/>
    </ligand>
</feature>
<comment type="function">
    <text evidence="10">Catalyzes the phosphorylation of D-glycero-D-manno-heptose 7-phosphate at the C-1 position to selectively form D-glycero-beta-D-manno-heptose-1,7-bisphosphate.</text>
</comment>
<reference evidence="13 14" key="1">
    <citation type="submission" date="2020-04" db="EMBL/GenBank/DDBJ databases">
        <title>Novel species.</title>
        <authorList>
            <person name="Teo W.F.A."/>
            <person name="Lipun K."/>
            <person name="Srisuk N."/>
            <person name="Duangmal K."/>
        </authorList>
    </citation>
    <scope>NUCLEOTIDE SEQUENCE [LARGE SCALE GENOMIC DNA]</scope>
    <source>
        <strain evidence="13 14">K13G38</strain>
    </source>
</reference>
<dbReference type="InterPro" id="IPR002173">
    <property type="entry name" value="Carboh/pur_kinase_PfkB_CS"/>
</dbReference>
<keyword evidence="6 10" id="KW-0067">ATP-binding</keyword>
<dbReference type="NCBIfam" id="TIGR00125">
    <property type="entry name" value="cyt_tran_rel"/>
    <property type="match status" value="1"/>
</dbReference>
<dbReference type="Gene3D" id="3.40.50.620">
    <property type="entry name" value="HUPs"/>
    <property type="match status" value="1"/>
</dbReference>
<proteinExistence type="inferred from homology"/>
<dbReference type="PANTHER" id="PTHR46969:SF1">
    <property type="entry name" value="BIFUNCTIONAL PROTEIN HLDE"/>
    <property type="match status" value="1"/>
</dbReference>
<evidence type="ECO:0000256" key="3">
    <source>
        <dbReference type="ARBA" id="ARBA00022695"/>
    </source>
</evidence>
<evidence type="ECO:0000256" key="2">
    <source>
        <dbReference type="ARBA" id="ARBA00022679"/>
    </source>
</evidence>
<keyword evidence="4 10" id="KW-0547">Nucleotide-binding</keyword>
<dbReference type="InterPro" id="IPR029056">
    <property type="entry name" value="Ribokinase-like"/>
</dbReference>
<evidence type="ECO:0000256" key="6">
    <source>
        <dbReference type="ARBA" id="ARBA00022840"/>
    </source>
</evidence>
<dbReference type="GO" id="GO:0016779">
    <property type="term" value="F:nucleotidyltransferase activity"/>
    <property type="evidence" value="ECO:0007669"/>
    <property type="project" value="UniProtKB-KW"/>
</dbReference>
<evidence type="ECO:0000256" key="9">
    <source>
        <dbReference type="ARBA" id="ARBA00047428"/>
    </source>
</evidence>
<evidence type="ECO:0000313" key="13">
    <source>
        <dbReference type="EMBL" id="NKQ57424.1"/>
    </source>
</evidence>
<comment type="caution">
    <text evidence="13">The sequence shown here is derived from an EMBL/GenBank/DDBJ whole genome shotgun (WGS) entry which is preliminary data.</text>
</comment>
<evidence type="ECO:0000256" key="10">
    <source>
        <dbReference type="HAMAP-Rule" id="MF_01603"/>
    </source>
</evidence>
<dbReference type="Proteomes" id="UP000715441">
    <property type="component" value="Unassembled WGS sequence"/>
</dbReference>
<comment type="pathway">
    <text evidence="1">Bacterial outer membrane biogenesis; LPS core biosynthesis.</text>
</comment>
<gene>
    <name evidence="13" type="primary">rfaE2</name>
    <name evidence="10" type="synonym">hldE</name>
    <name evidence="13" type="ORF">HFP15_31625</name>
</gene>
<evidence type="ECO:0000313" key="14">
    <source>
        <dbReference type="Proteomes" id="UP000715441"/>
    </source>
</evidence>
<evidence type="ECO:0000256" key="1">
    <source>
        <dbReference type="ARBA" id="ARBA00004713"/>
    </source>
</evidence>
<keyword evidence="3 10" id="KW-0548">Nucleotidyltransferase</keyword>
<dbReference type="InterPro" id="IPR023030">
    <property type="entry name" value="Bifunc_HldE"/>
</dbReference>
<dbReference type="Gene3D" id="3.40.1190.20">
    <property type="match status" value="1"/>
</dbReference>
<evidence type="ECO:0000256" key="7">
    <source>
        <dbReference type="ARBA" id="ARBA00023268"/>
    </source>
</evidence>